<dbReference type="GO" id="GO:0120159">
    <property type="term" value="F:rRNA pseudouridine synthase activity"/>
    <property type="evidence" value="ECO:0007669"/>
    <property type="project" value="UniProtKB-ARBA"/>
</dbReference>
<dbReference type="EC" id="5.4.99.-" evidence="7"/>
<evidence type="ECO:0000256" key="3">
    <source>
        <dbReference type="ARBA" id="ARBA00022884"/>
    </source>
</evidence>
<dbReference type="EMBL" id="FQXK01000008">
    <property type="protein sequence ID" value="SHH89079.1"/>
    <property type="molecule type" value="Genomic_DNA"/>
</dbReference>
<keyword evidence="3 6" id="KW-0694">RNA-binding</keyword>
<proteinExistence type="inferred from homology"/>
<dbReference type="InterPro" id="IPR050188">
    <property type="entry name" value="RluA_PseudoU_synthase"/>
</dbReference>
<dbReference type="Gene3D" id="3.30.2350.10">
    <property type="entry name" value="Pseudouridine synthase"/>
    <property type="match status" value="1"/>
</dbReference>
<dbReference type="GO" id="GO:0000455">
    <property type="term" value="P:enzyme-directed rRNA pseudouridine synthesis"/>
    <property type="evidence" value="ECO:0007669"/>
    <property type="project" value="TreeGrafter"/>
</dbReference>
<evidence type="ECO:0000256" key="1">
    <source>
        <dbReference type="ARBA" id="ARBA00000073"/>
    </source>
</evidence>
<feature type="domain" description="RNA-binding S4" evidence="8">
    <location>
        <begin position="20"/>
        <end position="85"/>
    </location>
</feature>
<reference evidence="10" key="1">
    <citation type="submission" date="2016-11" db="EMBL/GenBank/DDBJ databases">
        <authorList>
            <person name="Varghese N."/>
            <person name="Submissions S."/>
        </authorList>
    </citation>
    <scope>NUCLEOTIDE SEQUENCE [LARGE SCALE GENOMIC DNA]</scope>
    <source>
        <strain evidence="10">DSM 3071</strain>
    </source>
</reference>
<dbReference type="SUPFAM" id="SSF55174">
    <property type="entry name" value="Alpha-L RNA-binding motif"/>
    <property type="match status" value="1"/>
</dbReference>
<evidence type="ECO:0000259" key="8">
    <source>
        <dbReference type="SMART" id="SM00363"/>
    </source>
</evidence>
<keyword evidence="10" id="KW-1185">Reference proteome</keyword>
<evidence type="ECO:0000313" key="10">
    <source>
        <dbReference type="Proteomes" id="UP000184278"/>
    </source>
</evidence>
<gene>
    <name evidence="9" type="ORF">SAMN02745229_01092</name>
</gene>
<dbReference type="STRING" id="1121131.SAMN02745229_01092"/>
<comment type="catalytic activity">
    <reaction evidence="1 7">
        <text>a uridine in RNA = a pseudouridine in RNA</text>
        <dbReference type="Rhea" id="RHEA:48348"/>
        <dbReference type="Rhea" id="RHEA-COMP:12068"/>
        <dbReference type="Rhea" id="RHEA-COMP:12069"/>
        <dbReference type="ChEBI" id="CHEBI:65314"/>
        <dbReference type="ChEBI" id="CHEBI:65315"/>
    </reaction>
</comment>
<evidence type="ECO:0000313" key="9">
    <source>
        <dbReference type="EMBL" id="SHH89079.1"/>
    </source>
</evidence>
<dbReference type="OrthoDB" id="9773999at2"/>
<dbReference type="Gene3D" id="3.10.290.10">
    <property type="entry name" value="RNA-binding S4 domain"/>
    <property type="match status" value="1"/>
</dbReference>
<dbReference type="CDD" id="cd00165">
    <property type="entry name" value="S4"/>
    <property type="match status" value="1"/>
</dbReference>
<dbReference type="InterPro" id="IPR020103">
    <property type="entry name" value="PsdUridine_synth_cat_dom_sf"/>
</dbReference>
<dbReference type="PANTHER" id="PTHR21600">
    <property type="entry name" value="MITOCHONDRIAL RNA PSEUDOURIDINE SYNTHASE"/>
    <property type="match status" value="1"/>
</dbReference>
<comment type="similarity">
    <text evidence="2 7">Belongs to the pseudouridine synthase RluA family.</text>
</comment>
<evidence type="ECO:0000256" key="4">
    <source>
        <dbReference type="ARBA" id="ARBA00023235"/>
    </source>
</evidence>
<evidence type="ECO:0000256" key="2">
    <source>
        <dbReference type="ARBA" id="ARBA00010876"/>
    </source>
</evidence>
<evidence type="ECO:0000256" key="7">
    <source>
        <dbReference type="RuleBase" id="RU362028"/>
    </source>
</evidence>
<dbReference type="AlphaFoldDB" id="A0A1M5WNJ1"/>
<keyword evidence="4 7" id="KW-0413">Isomerase</keyword>
<accession>A0A1M5WNJ1</accession>
<dbReference type="CDD" id="cd02869">
    <property type="entry name" value="PseudoU_synth_RluA_like"/>
    <property type="match status" value="1"/>
</dbReference>
<dbReference type="Pfam" id="PF01479">
    <property type="entry name" value="S4"/>
    <property type="match status" value="1"/>
</dbReference>
<evidence type="ECO:0000256" key="6">
    <source>
        <dbReference type="PROSITE-ProRule" id="PRU00182"/>
    </source>
</evidence>
<dbReference type="InterPro" id="IPR036986">
    <property type="entry name" value="S4_RNA-bd_sf"/>
</dbReference>
<dbReference type="InterPro" id="IPR006225">
    <property type="entry name" value="PsdUridine_synth_RluC/D"/>
</dbReference>
<dbReference type="SUPFAM" id="SSF55120">
    <property type="entry name" value="Pseudouridine synthase"/>
    <property type="match status" value="1"/>
</dbReference>
<organism evidence="9 10">
    <name type="scientific">Butyrivibrio fibrisolvens DSM 3071</name>
    <dbReference type="NCBI Taxonomy" id="1121131"/>
    <lineage>
        <taxon>Bacteria</taxon>
        <taxon>Bacillati</taxon>
        <taxon>Bacillota</taxon>
        <taxon>Clostridia</taxon>
        <taxon>Lachnospirales</taxon>
        <taxon>Lachnospiraceae</taxon>
        <taxon>Butyrivibrio</taxon>
    </lineage>
</organism>
<dbReference type="InterPro" id="IPR002942">
    <property type="entry name" value="S4_RNA-bd"/>
</dbReference>
<dbReference type="SMART" id="SM00363">
    <property type="entry name" value="S4"/>
    <property type="match status" value="1"/>
</dbReference>
<dbReference type="Pfam" id="PF00849">
    <property type="entry name" value="PseudoU_synth_2"/>
    <property type="match status" value="1"/>
</dbReference>
<evidence type="ECO:0000256" key="5">
    <source>
        <dbReference type="PIRSR" id="PIRSR606225-1"/>
    </source>
</evidence>
<dbReference type="GeneID" id="89509550"/>
<name>A0A1M5WNJ1_BUTFI</name>
<dbReference type="RefSeq" id="WP_073386115.1">
    <property type="nucleotide sequence ID" value="NZ_FQXK01000008.1"/>
</dbReference>
<sequence length="312" mass="34948">MNSEELVKQTEFIDDKLAGKRLDKVLSLLFPEHSRSYLKGLIVEGKVKVNDKPVFKASVTVNLGDAIELVVPPPKLLDITPEDIPLDILYEDDDVLVINKPKDMVVHPAAGHYEGTLVNAVMHHCGDKLSGINGVMRPGIVHRIDKDTTGSVIICKNDNAHQKIAAQLKEHSIKREYVAIVYGIIDEDEGTIEGSIGRHPTDRKKMAMNVPNGKHAVTHFKVLKRFYESKMTYVACRLETGRTHQIRVHMSSIGHPLLGDEVYKDGRKTNMKLNGQCLHARILGFIHPTTGEYVETTAPLPEYFEHLLETLK</sequence>
<comment type="function">
    <text evidence="7">Responsible for synthesis of pseudouridine from uracil.</text>
</comment>
<dbReference type="NCBIfam" id="TIGR00005">
    <property type="entry name" value="rluA_subfam"/>
    <property type="match status" value="1"/>
</dbReference>
<dbReference type="Proteomes" id="UP000184278">
    <property type="component" value="Unassembled WGS sequence"/>
</dbReference>
<dbReference type="InterPro" id="IPR006145">
    <property type="entry name" value="PsdUridine_synth_RsuA/RluA"/>
</dbReference>
<dbReference type="FunFam" id="3.30.2350.10:FF:000006">
    <property type="entry name" value="Pseudouridine synthase"/>
    <property type="match status" value="1"/>
</dbReference>
<dbReference type="GO" id="GO:0003723">
    <property type="term" value="F:RNA binding"/>
    <property type="evidence" value="ECO:0007669"/>
    <property type="project" value="UniProtKB-KW"/>
</dbReference>
<protein>
    <recommendedName>
        <fullName evidence="7">Pseudouridine synthase</fullName>
        <ecNumber evidence="7">5.4.99.-</ecNumber>
    </recommendedName>
</protein>
<dbReference type="PROSITE" id="PS50889">
    <property type="entry name" value="S4"/>
    <property type="match status" value="1"/>
</dbReference>
<feature type="active site" evidence="5">
    <location>
        <position position="145"/>
    </location>
</feature>
<dbReference type="PANTHER" id="PTHR21600:SF44">
    <property type="entry name" value="RIBOSOMAL LARGE SUBUNIT PSEUDOURIDINE SYNTHASE D"/>
    <property type="match status" value="1"/>
</dbReference>